<evidence type="ECO:0000313" key="1">
    <source>
        <dbReference type="EMBL" id="PVH64947.1"/>
    </source>
</evidence>
<dbReference type="AlphaFoldDB" id="A0A2T8KRY0"/>
<dbReference type="Gramene" id="PVH64947">
    <property type="protein sequence ID" value="PVH64947"/>
    <property type="gene ID" value="PAHAL_2G390800"/>
</dbReference>
<dbReference type="EMBL" id="CM008047">
    <property type="protein sequence ID" value="PVH64947.1"/>
    <property type="molecule type" value="Genomic_DNA"/>
</dbReference>
<accession>A0A2T8KRY0</accession>
<protein>
    <submittedName>
        <fullName evidence="1">Uncharacterized protein</fullName>
    </submittedName>
</protein>
<dbReference type="Proteomes" id="UP000243499">
    <property type="component" value="Chromosome 2"/>
</dbReference>
<name>A0A2T8KRY0_9POAL</name>
<reference evidence="1" key="1">
    <citation type="submission" date="2018-04" db="EMBL/GenBank/DDBJ databases">
        <title>WGS assembly of Panicum hallii.</title>
        <authorList>
            <person name="Lovell J."/>
            <person name="Jenkins J."/>
            <person name="Lowry D."/>
            <person name="Mamidi S."/>
            <person name="Sreedasyam A."/>
            <person name="Weng X."/>
            <person name="Barry K."/>
            <person name="Bonette J."/>
            <person name="Campitelli B."/>
            <person name="Daum C."/>
            <person name="Gordon S."/>
            <person name="Gould B."/>
            <person name="Lipzen A."/>
            <person name="Macqueen A."/>
            <person name="Palacio-Mejia J."/>
            <person name="Plott C."/>
            <person name="Shakirov E."/>
            <person name="Shu S."/>
            <person name="Yoshinaga Y."/>
            <person name="Zane M."/>
            <person name="Rokhsar D."/>
            <person name="Grimwood J."/>
            <person name="Schmutz J."/>
            <person name="Juenger T."/>
        </authorList>
    </citation>
    <scope>NUCLEOTIDE SEQUENCE [LARGE SCALE GENOMIC DNA]</scope>
    <source>
        <strain evidence="1">FIL2</strain>
    </source>
</reference>
<proteinExistence type="predicted"/>
<organism evidence="1">
    <name type="scientific">Panicum hallii</name>
    <dbReference type="NCBI Taxonomy" id="206008"/>
    <lineage>
        <taxon>Eukaryota</taxon>
        <taxon>Viridiplantae</taxon>
        <taxon>Streptophyta</taxon>
        <taxon>Embryophyta</taxon>
        <taxon>Tracheophyta</taxon>
        <taxon>Spermatophyta</taxon>
        <taxon>Magnoliopsida</taxon>
        <taxon>Liliopsida</taxon>
        <taxon>Poales</taxon>
        <taxon>Poaceae</taxon>
        <taxon>PACMAD clade</taxon>
        <taxon>Panicoideae</taxon>
        <taxon>Panicodae</taxon>
        <taxon>Paniceae</taxon>
        <taxon>Panicinae</taxon>
        <taxon>Panicum</taxon>
        <taxon>Panicum sect. Panicum</taxon>
    </lineage>
</organism>
<dbReference type="PROSITE" id="PS51257">
    <property type="entry name" value="PROKAR_LIPOPROTEIN"/>
    <property type="match status" value="1"/>
</dbReference>
<gene>
    <name evidence="1" type="ORF">PAHAL_2G390800</name>
</gene>
<sequence>MGYWVKYLLSITGFLSCMIIERASPELKNETFPFRSLYFFCLMKYLLFLDILKHTNMISPLFIISLFKVLSINHANKFVNVIQLFLRILHFSLHFTSLFASCFSHFPPGDKYYEINSQYTLHYNNNNNNNNNNNLGFCPK</sequence>